<accession>A0A379JI45</accession>
<keyword evidence="1" id="KW-0812">Transmembrane</keyword>
<keyword evidence="1" id="KW-0472">Membrane</keyword>
<sequence length="148" mass="15805">MVSGDRPEQLSARPGAIAYDTEPGPTGIALEISASPIPLFTPEVRVNGRVVPYAAMGANHIPVAPGNYDVEVINRRILGPSFGAVHAEVPVREGRVTMVYYRMPPAVFLTGVIGPVPRHVPGAVIIFWLLVGLAIYLALLLTMAIVLE</sequence>
<organism evidence="2 3">
    <name type="scientific">Nocardia otitidiscaviarum</name>
    <dbReference type="NCBI Taxonomy" id="1823"/>
    <lineage>
        <taxon>Bacteria</taxon>
        <taxon>Bacillati</taxon>
        <taxon>Actinomycetota</taxon>
        <taxon>Actinomycetes</taxon>
        <taxon>Mycobacteriales</taxon>
        <taxon>Nocardiaceae</taxon>
        <taxon>Nocardia</taxon>
    </lineage>
</organism>
<dbReference type="EMBL" id="UGRY01000004">
    <property type="protein sequence ID" value="SUD47931.1"/>
    <property type="molecule type" value="Genomic_DNA"/>
</dbReference>
<dbReference type="Proteomes" id="UP000255467">
    <property type="component" value="Unassembled WGS sequence"/>
</dbReference>
<name>A0A379JI45_9NOCA</name>
<gene>
    <name evidence="2" type="ORF">NCTC1934_05256</name>
</gene>
<evidence type="ECO:0000313" key="2">
    <source>
        <dbReference type="EMBL" id="SUD47931.1"/>
    </source>
</evidence>
<evidence type="ECO:0000256" key="1">
    <source>
        <dbReference type="SAM" id="Phobius"/>
    </source>
</evidence>
<dbReference type="OrthoDB" id="5180668at2"/>
<keyword evidence="1" id="KW-1133">Transmembrane helix</keyword>
<dbReference type="RefSeq" id="WP_039811997.1">
    <property type="nucleotide sequence ID" value="NZ_JADLPU010000004.1"/>
</dbReference>
<proteinExistence type="predicted"/>
<protein>
    <submittedName>
        <fullName evidence="2">Uncharacterized protein</fullName>
    </submittedName>
</protein>
<dbReference type="STRING" id="1406858.GCA_000710895_03932"/>
<reference evidence="2 3" key="1">
    <citation type="submission" date="2018-06" db="EMBL/GenBank/DDBJ databases">
        <authorList>
            <consortium name="Pathogen Informatics"/>
            <person name="Doyle S."/>
        </authorList>
    </citation>
    <scope>NUCLEOTIDE SEQUENCE [LARGE SCALE GENOMIC DNA]</scope>
    <source>
        <strain evidence="2 3">NCTC1934</strain>
    </source>
</reference>
<keyword evidence="3" id="KW-1185">Reference proteome</keyword>
<dbReference type="AlphaFoldDB" id="A0A379JI45"/>
<evidence type="ECO:0000313" key="3">
    <source>
        <dbReference type="Proteomes" id="UP000255467"/>
    </source>
</evidence>
<feature type="transmembrane region" description="Helical" evidence="1">
    <location>
        <begin position="123"/>
        <end position="147"/>
    </location>
</feature>